<name>A0A0G0VXT0_9BACT</name>
<accession>A0A0G0VXT0</accession>
<proteinExistence type="predicted"/>
<evidence type="ECO:0000313" key="1">
    <source>
        <dbReference type="EMBL" id="KKS05610.1"/>
    </source>
</evidence>
<organism evidence="1 2">
    <name type="scientific">Candidatus Woesebacteria bacterium GW2011_GWE1_41_24</name>
    <dbReference type="NCBI Taxonomy" id="1618597"/>
    <lineage>
        <taxon>Bacteria</taxon>
        <taxon>Candidatus Woeseibacteriota</taxon>
    </lineage>
</organism>
<dbReference type="Proteomes" id="UP000034286">
    <property type="component" value="Unassembled WGS sequence"/>
</dbReference>
<dbReference type="EMBL" id="LCBD01000003">
    <property type="protein sequence ID" value="KKS05610.1"/>
    <property type="molecule type" value="Genomic_DNA"/>
</dbReference>
<dbReference type="AlphaFoldDB" id="A0A0G0VXT0"/>
<reference evidence="1 2" key="1">
    <citation type="journal article" date="2015" name="Nature">
        <title>rRNA introns, odd ribosomes, and small enigmatic genomes across a large radiation of phyla.</title>
        <authorList>
            <person name="Brown C.T."/>
            <person name="Hug L.A."/>
            <person name="Thomas B.C."/>
            <person name="Sharon I."/>
            <person name="Castelle C.J."/>
            <person name="Singh A."/>
            <person name="Wilkins M.J."/>
            <person name="Williams K.H."/>
            <person name="Banfield J.F."/>
        </authorList>
    </citation>
    <scope>NUCLEOTIDE SEQUENCE [LARGE SCALE GENOMIC DNA]</scope>
</reference>
<gene>
    <name evidence="1" type="ORF">UU57_C0003G0001</name>
</gene>
<evidence type="ECO:0000313" key="2">
    <source>
        <dbReference type="Proteomes" id="UP000034286"/>
    </source>
</evidence>
<protein>
    <submittedName>
        <fullName evidence="1">Uncharacterized protein</fullName>
    </submittedName>
</protein>
<comment type="caution">
    <text evidence="1">The sequence shown here is derived from an EMBL/GenBank/DDBJ whole genome shotgun (WGS) entry which is preliminary data.</text>
</comment>
<sequence length="138" mass="15901">MALVRLQLVKLGSIDPDEDCLVSWFYDLKFWDPEIECRVRAAEYHLPLDIEYRFRDMNKLPVDHTTKKLLTSLLGSDVGISLKRLGFSDGGWNDPDTCVGKILSLKLGRVQDHERFKAVKYAFDPRIQYLIGVESNLN</sequence>